<comment type="caution">
    <text evidence="2">The sequence shown here is derived from an EMBL/GenBank/DDBJ whole genome shotgun (WGS) entry which is preliminary data.</text>
</comment>
<reference evidence="2" key="2">
    <citation type="submission" date="2023-06" db="EMBL/GenBank/DDBJ databases">
        <authorList>
            <person name="Ma L."/>
            <person name="Liu K.-W."/>
            <person name="Li Z."/>
            <person name="Hsiao Y.-Y."/>
            <person name="Qi Y."/>
            <person name="Fu T."/>
            <person name="Tang G."/>
            <person name="Zhang D."/>
            <person name="Sun W.-H."/>
            <person name="Liu D.-K."/>
            <person name="Li Y."/>
            <person name="Chen G.-Z."/>
            <person name="Liu X.-D."/>
            <person name="Liao X.-Y."/>
            <person name="Jiang Y.-T."/>
            <person name="Yu X."/>
            <person name="Hao Y."/>
            <person name="Huang J."/>
            <person name="Zhao X.-W."/>
            <person name="Ke S."/>
            <person name="Chen Y.-Y."/>
            <person name="Wu W.-L."/>
            <person name="Hsu J.-L."/>
            <person name="Lin Y.-F."/>
            <person name="Huang M.-D."/>
            <person name="Li C.-Y."/>
            <person name="Huang L."/>
            <person name="Wang Z.-W."/>
            <person name="Zhao X."/>
            <person name="Zhong W.-Y."/>
            <person name="Peng D.-H."/>
            <person name="Ahmad S."/>
            <person name="Lan S."/>
            <person name="Zhang J.-S."/>
            <person name="Tsai W.-C."/>
            <person name="Van De Peer Y."/>
            <person name="Liu Z.-J."/>
        </authorList>
    </citation>
    <scope>NUCLEOTIDE SEQUENCE</scope>
    <source>
        <strain evidence="2">SCP</strain>
        <tissue evidence="2">Leaves</tissue>
    </source>
</reference>
<gene>
    <name evidence="2" type="ORF">QJS04_geneDACA002430</name>
</gene>
<proteinExistence type="predicted"/>
<keyword evidence="3" id="KW-1185">Reference proteome</keyword>
<dbReference type="AlphaFoldDB" id="A0AAV9A9C2"/>
<evidence type="ECO:0000313" key="3">
    <source>
        <dbReference type="Proteomes" id="UP001179952"/>
    </source>
</evidence>
<sequence length="90" mass="9585">MIAGGFGSEISSSLTRLASESCGATEQVLAMLDGGIDHRGRYSSIVAGIDHQTRRRGGVVGDVGAMRGQDRQQPKWKTGGLEMESQCMNE</sequence>
<dbReference type="Proteomes" id="UP001179952">
    <property type="component" value="Unassembled WGS sequence"/>
</dbReference>
<protein>
    <submittedName>
        <fullName evidence="2">Uncharacterized protein</fullName>
    </submittedName>
</protein>
<organism evidence="2 3">
    <name type="scientific">Acorus gramineus</name>
    <name type="common">Dwarf sweet flag</name>
    <dbReference type="NCBI Taxonomy" id="55184"/>
    <lineage>
        <taxon>Eukaryota</taxon>
        <taxon>Viridiplantae</taxon>
        <taxon>Streptophyta</taxon>
        <taxon>Embryophyta</taxon>
        <taxon>Tracheophyta</taxon>
        <taxon>Spermatophyta</taxon>
        <taxon>Magnoliopsida</taxon>
        <taxon>Liliopsida</taxon>
        <taxon>Acoraceae</taxon>
        <taxon>Acorus</taxon>
    </lineage>
</organism>
<reference evidence="2" key="1">
    <citation type="journal article" date="2023" name="Nat. Commun.">
        <title>Diploid and tetraploid genomes of Acorus and the evolution of monocots.</title>
        <authorList>
            <person name="Ma L."/>
            <person name="Liu K.W."/>
            <person name="Li Z."/>
            <person name="Hsiao Y.Y."/>
            <person name="Qi Y."/>
            <person name="Fu T."/>
            <person name="Tang G.D."/>
            <person name="Zhang D."/>
            <person name="Sun W.H."/>
            <person name="Liu D.K."/>
            <person name="Li Y."/>
            <person name="Chen G.Z."/>
            <person name="Liu X.D."/>
            <person name="Liao X.Y."/>
            <person name="Jiang Y.T."/>
            <person name="Yu X."/>
            <person name="Hao Y."/>
            <person name="Huang J."/>
            <person name="Zhao X.W."/>
            <person name="Ke S."/>
            <person name="Chen Y.Y."/>
            <person name="Wu W.L."/>
            <person name="Hsu J.L."/>
            <person name="Lin Y.F."/>
            <person name="Huang M.D."/>
            <person name="Li C.Y."/>
            <person name="Huang L."/>
            <person name="Wang Z.W."/>
            <person name="Zhao X."/>
            <person name="Zhong W.Y."/>
            <person name="Peng D.H."/>
            <person name="Ahmad S."/>
            <person name="Lan S."/>
            <person name="Zhang J.S."/>
            <person name="Tsai W.C."/>
            <person name="Van de Peer Y."/>
            <person name="Liu Z.J."/>
        </authorList>
    </citation>
    <scope>NUCLEOTIDE SEQUENCE</scope>
    <source>
        <strain evidence="2">SCP</strain>
    </source>
</reference>
<dbReference type="EMBL" id="JAUJYN010000011">
    <property type="protein sequence ID" value="KAK1260711.1"/>
    <property type="molecule type" value="Genomic_DNA"/>
</dbReference>
<name>A0AAV9A9C2_ACOGR</name>
<evidence type="ECO:0000256" key="1">
    <source>
        <dbReference type="SAM" id="MobiDB-lite"/>
    </source>
</evidence>
<accession>A0AAV9A9C2</accession>
<feature type="region of interest" description="Disordered" evidence="1">
    <location>
        <begin position="61"/>
        <end position="90"/>
    </location>
</feature>
<evidence type="ECO:0000313" key="2">
    <source>
        <dbReference type="EMBL" id="KAK1260711.1"/>
    </source>
</evidence>